<feature type="region of interest" description="Disordered" evidence="1">
    <location>
        <begin position="1"/>
        <end position="23"/>
    </location>
</feature>
<evidence type="ECO:0000313" key="2">
    <source>
        <dbReference type="EMBL" id="KAF6824709.1"/>
    </source>
</evidence>
<gene>
    <name evidence="2" type="ORF">CMUS01_10121</name>
</gene>
<comment type="caution">
    <text evidence="2">The sequence shown here is derived from an EMBL/GenBank/DDBJ whole genome shotgun (WGS) entry which is preliminary data.</text>
</comment>
<evidence type="ECO:0000256" key="1">
    <source>
        <dbReference type="SAM" id="MobiDB-lite"/>
    </source>
</evidence>
<dbReference type="AlphaFoldDB" id="A0A8H6K3Z5"/>
<organism evidence="2 3">
    <name type="scientific">Colletotrichum musicola</name>
    <dbReference type="NCBI Taxonomy" id="2175873"/>
    <lineage>
        <taxon>Eukaryota</taxon>
        <taxon>Fungi</taxon>
        <taxon>Dikarya</taxon>
        <taxon>Ascomycota</taxon>
        <taxon>Pezizomycotina</taxon>
        <taxon>Sordariomycetes</taxon>
        <taxon>Hypocreomycetidae</taxon>
        <taxon>Glomerellales</taxon>
        <taxon>Glomerellaceae</taxon>
        <taxon>Colletotrichum</taxon>
        <taxon>Colletotrichum orchidearum species complex</taxon>
    </lineage>
</organism>
<reference evidence="2" key="1">
    <citation type="journal article" date="2020" name="Phytopathology">
        <title>Genome Sequence Resources of Colletotrichum truncatum, C. plurivorum, C. musicola, and C. sojae: Four Species Pathogenic to Soybean (Glycine max).</title>
        <authorList>
            <person name="Rogerio F."/>
            <person name="Boufleur T.R."/>
            <person name="Ciampi-Guillardi M."/>
            <person name="Sukno S.A."/>
            <person name="Thon M.R."/>
            <person name="Massola Junior N.S."/>
            <person name="Baroncelli R."/>
        </authorList>
    </citation>
    <scope>NUCLEOTIDE SEQUENCE</scope>
    <source>
        <strain evidence="2">LFN0074</strain>
    </source>
</reference>
<name>A0A8H6K3Z5_9PEZI</name>
<dbReference type="EMBL" id="WIGM01000456">
    <property type="protein sequence ID" value="KAF6824709.1"/>
    <property type="molecule type" value="Genomic_DNA"/>
</dbReference>
<evidence type="ECO:0000313" key="3">
    <source>
        <dbReference type="Proteomes" id="UP000639643"/>
    </source>
</evidence>
<feature type="region of interest" description="Disordered" evidence="1">
    <location>
        <begin position="100"/>
        <end position="160"/>
    </location>
</feature>
<feature type="compositionally biased region" description="Polar residues" evidence="1">
    <location>
        <begin position="1"/>
        <end position="20"/>
    </location>
</feature>
<dbReference type="Proteomes" id="UP000639643">
    <property type="component" value="Unassembled WGS sequence"/>
</dbReference>
<proteinExistence type="predicted"/>
<accession>A0A8H6K3Z5</accession>
<keyword evidence="3" id="KW-1185">Reference proteome</keyword>
<sequence>MSSSCDYPDSSAPQPALSSKTSREVDAAVEECHCHFQSQINRHLGDLFDSLAASRAQAQARLIQCLPQRFPANEHAAIVDRIQQTFPPNLESFTYHLASNTPALPAPPQPAAVGLASEPRHSLPSAIAPAPGKTALGTLPETSPPQVGGLDDPGRPLTTP</sequence>
<protein>
    <submittedName>
        <fullName evidence="2">Uncharacterized protein</fullName>
    </submittedName>
</protein>